<dbReference type="PANTHER" id="PTHR10309">
    <property type="entry name" value="MANNOSE-6-PHOSPHATE ISOMERASE"/>
    <property type="match status" value="1"/>
</dbReference>
<evidence type="ECO:0000259" key="10">
    <source>
        <dbReference type="Pfam" id="PF20511"/>
    </source>
</evidence>
<dbReference type="PROSITE" id="PS00966">
    <property type="entry name" value="PMI_I_2"/>
    <property type="match status" value="1"/>
</dbReference>
<dbReference type="PIRSF" id="PIRSF001480">
    <property type="entry name" value="Mannose-6-phosphate_isomerase"/>
    <property type="match status" value="1"/>
</dbReference>
<evidence type="ECO:0000256" key="5">
    <source>
        <dbReference type="ARBA" id="ARBA00022723"/>
    </source>
</evidence>
<keyword evidence="7 13" id="KW-0413">Isomerase</keyword>
<dbReference type="RefSeq" id="WP_269597301.1">
    <property type="nucleotide sequence ID" value="NZ_CP114584.1"/>
</dbReference>
<dbReference type="EMBL" id="CP114584">
    <property type="protein sequence ID" value="WBA13942.1"/>
    <property type="molecule type" value="Genomic_DNA"/>
</dbReference>
<evidence type="ECO:0000256" key="8">
    <source>
        <dbReference type="ARBA" id="ARBA00029741"/>
    </source>
</evidence>
<dbReference type="Pfam" id="PF21621">
    <property type="entry name" value="MPI_cupin_dom"/>
    <property type="match status" value="1"/>
</dbReference>
<dbReference type="CDD" id="cd07011">
    <property type="entry name" value="cupin_PMI_type_I_N"/>
    <property type="match status" value="1"/>
</dbReference>
<keyword evidence="14" id="KW-1185">Reference proteome</keyword>
<dbReference type="InterPro" id="IPR011051">
    <property type="entry name" value="RmlC_Cupin_sf"/>
</dbReference>
<protein>
    <recommendedName>
        <fullName evidence="4">mannose-6-phosphate isomerase</fullName>
        <ecNumber evidence="4">5.3.1.8</ecNumber>
    </recommendedName>
    <alternativeName>
        <fullName evidence="8">Phosphohexomutase</fullName>
    </alternativeName>
    <alternativeName>
        <fullName evidence="9">Phosphomannose isomerase</fullName>
    </alternativeName>
</protein>
<accession>A0ABY7LCI2</accession>
<organism evidence="13 14">
    <name type="scientific">Salinivibrio proteolyticus</name>
    <dbReference type="NCBI Taxonomy" id="334715"/>
    <lineage>
        <taxon>Bacteria</taxon>
        <taxon>Pseudomonadati</taxon>
        <taxon>Pseudomonadota</taxon>
        <taxon>Gammaproteobacteria</taxon>
        <taxon>Vibrionales</taxon>
        <taxon>Vibrionaceae</taxon>
        <taxon>Salinivibrio</taxon>
    </lineage>
</organism>
<sequence>MNNLFCSQPFYLMRNPIQTYQWGSQTALTALFGIPNPTQQPQAEVWMGAHPKASSEIKVGDAWQSLHDTISAFPQAALSEATFAQFGELPFLFKVLAAETALSIQVHPSKQEAELGFHKENQQGIPLSAAHRNYKDANHKPELIYALTSFEAMNGFRDYPVIIDHIQTINNDTLNALFKSFIDAPTATSLEHAFGQLLALKQKEKMAALDALMTTATENETVAPFSTIARLAKQYPGDIGLFAPLLLNVVTLNPGEAMFLHARTPHAYIHGVGLEVMANSDNVLRAGLTPKHIDVNELVACTSFSPIAETQIKLTAQPTEQGEYYPVTVPDFNIVRYSQAQHVQCNMQSAEILFAVNAPLTVVHGDHELTIQKGESIFIPACTQVYTLHCDGDAVRVSNTTSA</sequence>
<dbReference type="Pfam" id="PF20511">
    <property type="entry name" value="PMI_typeI_cat"/>
    <property type="match status" value="1"/>
</dbReference>
<evidence type="ECO:0000256" key="7">
    <source>
        <dbReference type="ARBA" id="ARBA00023235"/>
    </source>
</evidence>
<dbReference type="GO" id="GO:0004476">
    <property type="term" value="F:mannose-6-phosphate isomerase activity"/>
    <property type="evidence" value="ECO:0007669"/>
    <property type="project" value="UniProtKB-EC"/>
</dbReference>
<dbReference type="Proteomes" id="UP001164676">
    <property type="component" value="Chromosome"/>
</dbReference>
<comment type="cofactor">
    <cofactor evidence="2">
        <name>Zn(2+)</name>
        <dbReference type="ChEBI" id="CHEBI:29105"/>
    </cofactor>
</comment>
<evidence type="ECO:0000256" key="1">
    <source>
        <dbReference type="ARBA" id="ARBA00000757"/>
    </source>
</evidence>
<dbReference type="PANTHER" id="PTHR10309:SF0">
    <property type="entry name" value="MANNOSE-6-PHOSPHATE ISOMERASE"/>
    <property type="match status" value="1"/>
</dbReference>
<evidence type="ECO:0000313" key="14">
    <source>
        <dbReference type="Proteomes" id="UP001164676"/>
    </source>
</evidence>
<proteinExistence type="inferred from homology"/>
<comment type="catalytic activity">
    <reaction evidence="1">
        <text>D-mannose 6-phosphate = D-fructose 6-phosphate</text>
        <dbReference type="Rhea" id="RHEA:12356"/>
        <dbReference type="ChEBI" id="CHEBI:58735"/>
        <dbReference type="ChEBI" id="CHEBI:61527"/>
        <dbReference type="EC" id="5.3.1.8"/>
    </reaction>
</comment>
<evidence type="ECO:0000256" key="4">
    <source>
        <dbReference type="ARBA" id="ARBA00011956"/>
    </source>
</evidence>
<dbReference type="PRINTS" id="PR00714">
    <property type="entry name" value="MAN6PISMRASE"/>
</dbReference>
<dbReference type="InterPro" id="IPR049071">
    <property type="entry name" value="MPI_cupin_dom"/>
</dbReference>
<dbReference type="PROSITE" id="PS00965">
    <property type="entry name" value="PMI_I_1"/>
    <property type="match status" value="1"/>
</dbReference>
<dbReference type="InterPro" id="IPR046458">
    <property type="entry name" value="PMI_typeI_hel"/>
</dbReference>
<dbReference type="InterPro" id="IPR018050">
    <property type="entry name" value="Pmannose_isomerase-type1_CS"/>
</dbReference>
<reference evidence="13" key="1">
    <citation type="submission" date="2022-09" db="EMBL/GenBank/DDBJ databases">
        <authorList>
            <person name="Li Z.-J."/>
        </authorList>
    </citation>
    <scope>NUCLEOTIDE SEQUENCE</scope>
    <source>
        <strain evidence="13">TGB10</strain>
    </source>
</reference>
<dbReference type="InterPro" id="IPR046457">
    <property type="entry name" value="PMI_typeI_cat"/>
</dbReference>
<evidence type="ECO:0000256" key="3">
    <source>
        <dbReference type="ARBA" id="ARBA00010772"/>
    </source>
</evidence>
<dbReference type="InterPro" id="IPR014710">
    <property type="entry name" value="RmlC-like_jellyroll"/>
</dbReference>
<evidence type="ECO:0000313" key="13">
    <source>
        <dbReference type="EMBL" id="WBA13942.1"/>
    </source>
</evidence>
<evidence type="ECO:0000256" key="9">
    <source>
        <dbReference type="ARBA" id="ARBA00030762"/>
    </source>
</evidence>
<dbReference type="Gene3D" id="1.10.441.10">
    <property type="entry name" value="Phosphomannose Isomerase, domain 2"/>
    <property type="match status" value="1"/>
</dbReference>
<feature type="domain" description="Phosphomannose isomerase type I catalytic" evidence="10">
    <location>
        <begin position="14"/>
        <end position="158"/>
    </location>
</feature>
<gene>
    <name evidence="13" type="primary">manA</name>
    <name evidence="13" type="ORF">N7E60_09390</name>
</gene>
<dbReference type="Pfam" id="PF20512">
    <property type="entry name" value="PMI_typeI_hel"/>
    <property type="match status" value="1"/>
</dbReference>
<keyword evidence="5" id="KW-0479">Metal-binding</keyword>
<evidence type="ECO:0000256" key="6">
    <source>
        <dbReference type="ARBA" id="ARBA00022833"/>
    </source>
</evidence>
<evidence type="ECO:0000256" key="2">
    <source>
        <dbReference type="ARBA" id="ARBA00001947"/>
    </source>
</evidence>
<dbReference type="Gene3D" id="2.60.120.10">
    <property type="entry name" value="Jelly Rolls"/>
    <property type="match status" value="2"/>
</dbReference>
<dbReference type="EC" id="5.3.1.8" evidence="4"/>
<evidence type="ECO:0000259" key="12">
    <source>
        <dbReference type="Pfam" id="PF21621"/>
    </source>
</evidence>
<feature type="domain" description="Mannose-6-phosphate isomerase cupin" evidence="12">
    <location>
        <begin position="327"/>
        <end position="398"/>
    </location>
</feature>
<evidence type="ECO:0000259" key="11">
    <source>
        <dbReference type="Pfam" id="PF20512"/>
    </source>
</evidence>
<comment type="similarity">
    <text evidence="3">Belongs to the mannose-6-phosphate isomerase type 1 family.</text>
</comment>
<dbReference type="InterPro" id="IPR016305">
    <property type="entry name" value="Mannose-6-P_Isomerase"/>
</dbReference>
<name>A0ABY7LCI2_9GAMM</name>
<dbReference type="InterPro" id="IPR001250">
    <property type="entry name" value="Man6P_Isoase-1"/>
</dbReference>
<dbReference type="NCBIfam" id="TIGR00218">
    <property type="entry name" value="manA"/>
    <property type="match status" value="1"/>
</dbReference>
<keyword evidence="6" id="KW-0862">Zinc</keyword>
<dbReference type="SUPFAM" id="SSF51182">
    <property type="entry name" value="RmlC-like cupins"/>
    <property type="match status" value="1"/>
</dbReference>
<feature type="domain" description="Phosphomannose isomerase type I helical insertion" evidence="11">
    <location>
        <begin position="185"/>
        <end position="247"/>
    </location>
</feature>